<accession>A0AB36JBU3</accession>
<name>A0AB36JBU3_9BACL</name>
<evidence type="ECO:0000313" key="4">
    <source>
        <dbReference type="Proteomes" id="UP000187323"/>
    </source>
</evidence>
<dbReference type="PROSITE" id="PS50943">
    <property type="entry name" value="HTH_CROC1"/>
    <property type="match status" value="1"/>
</dbReference>
<dbReference type="RefSeq" id="WP_076136882.1">
    <property type="nucleotide sequence ID" value="NZ_MPTO01000020.1"/>
</dbReference>
<dbReference type="PANTHER" id="PTHR46797">
    <property type="entry name" value="HTH-TYPE TRANSCRIPTIONAL REGULATOR"/>
    <property type="match status" value="1"/>
</dbReference>
<organism evidence="3 4">
    <name type="scientific">Paenibacillus odorifer</name>
    <dbReference type="NCBI Taxonomy" id="189426"/>
    <lineage>
        <taxon>Bacteria</taxon>
        <taxon>Bacillati</taxon>
        <taxon>Bacillota</taxon>
        <taxon>Bacilli</taxon>
        <taxon>Bacillales</taxon>
        <taxon>Paenibacillaceae</taxon>
        <taxon>Paenibacillus</taxon>
    </lineage>
</organism>
<gene>
    <name evidence="3" type="ORF">BSK47_20775</name>
</gene>
<evidence type="ECO:0000256" key="1">
    <source>
        <dbReference type="ARBA" id="ARBA00023125"/>
    </source>
</evidence>
<dbReference type="GO" id="GO:0003700">
    <property type="term" value="F:DNA-binding transcription factor activity"/>
    <property type="evidence" value="ECO:0007669"/>
    <property type="project" value="TreeGrafter"/>
</dbReference>
<dbReference type="Gene3D" id="1.10.260.40">
    <property type="entry name" value="lambda repressor-like DNA-binding domains"/>
    <property type="match status" value="1"/>
</dbReference>
<dbReference type="InterPro" id="IPR010982">
    <property type="entry name" value="Lambda_DNA-bd_dom_sf"/>
</dbReference>
<sequence>MNLPESVGNRIRELRKAKGWTQEQLAEAASLHYSYIGGVERGDRNISLETLGKIIAAFDVPAKELFRFEDETQRRKALDEHMALLSSKSAEEITALTRVTREVITAIGLGKDEE</sequence>
<dbReference type="PANTHER" id="PTHR46797:SF1">
    <property type="entry name" value="METHYLPHOSPHONATE SYNTHASE"/>
    <property type="match status" value="1"/>
</dbReference>
<evidence type="ECO:0000259" key="2">
    <source>
        <dbReference type="PROSITE" id="PS50943"/>
    </source>
</evidence>
<dbReference type="EMBL" id="MPTO01000020">
    <property type="protein sequence ID" value="OME16033.1"/>
    <property type="molecule type" value="Genomic_DNA"/>
</dbReference>
<dbReference type="GO" id="GO:0005829">
    <property type="term" value="C:cytosol"/>
    <property type="evidence" value="ECO:0007669"/>
    <property type="project" value="TreeGrafter"/>
</dbReference>
<proteinExistence type="predicted"/>
<dbReference type="Pfam" id="PF01381">
    <property type="entry name" value="HTH_3"/>
    <property type="match status" value="1"/>
</dbReference>
<dbReference type="SUPFAM" id="SSF47413">
    <property type="entry name" value="lambda repressor-like DNA-binding domains"/>
    <property type="match status" value="1"/>
</dbReference>
<dbReference type="CDD" id="cd00093">
    <property type="entry name" value="HTH_XRE"/>
    <property type="match status" value="1"/>
</dbReference>
<evidence type="ECO:0000313" key="3">
    <source>
        <dbReference type="EMBL" id="OME16033.1"/>
    </source>
</evidence>
<dbReference type="AlphaFoldDB" id="A0AB36JBU3"/>
<dbReference type="GO" id="GO:0003677">
    <property type="term" value="F:DNA binding"/>
    <property type="evidence" value="ECO:0007669"/>
    <property type="project" value="UniProtKB-KW"/>
</dbReference>
<dbReference type="Proteomes" id="UP000187323">
    <property type="component" value="Unassembled WGS sequence"/>
</dbReference>
<dbReference type="SMART" id="SM00530">
    <property type="entry name" value="HTH_XRE"/>
    <property type="match status" value="1"/>
</dbReference>
<feature type="domain" description="HTH cro/C1-type" evidence="2">
    <location>
        <begin position="11"/>
        <end position="65"/>
    </location>
</feature>
<dbReference type="InterPro" id="IPR050807">
    <property type="entry name" value="TransReg_Diox_bact_type"/>
</dbReference>
<reference evidence="3 4" key="1">
    <citation type="submission" date="2016-10" db="EMBL/GenBank/DDBJ databases">
        <title>Paenibacillus species isolates.</title>
        <authorList>
            <person name="Beno S.M."/>
        </authorList>
    </citation>
    <scope>NUCLEOTIDE SEQUENCE [LARGE SCALE GENOMIC DNA]</scope>
    <source>
        <strain evidence="3 4">FSL H7-0918</strain>
    </source>
</reference>
<comment type="caution">
    <text evidence="3">The sequence shown here is derived from an EMBL/GenBank/DDBJ whole genome shotgun (WGS) entry which is preliminary data.</text>
</comment>
<dbReference type="InterPro" id="IPR001387">
    <property type="entry name" value="Cro/C1-type_HTH"/>
</dbReference>
<protein>
    <submittedName>
        <fullName evidence="3">Transcriptional regulator</fullName>
    </submittedName>
</protein>
<keyword evidence="1" id="KW-0238">DNA-binding</keyword>